<keyword evidence="1" id="KW-0472">Membrane</keyword>
<feature type="transmembrane region" description="Helical" evidence="1">
    <location>
        <begin position="349"/>
        <end position="367"/>
    </location>
</feature>
<dbReference type="PANTHER" id="PTHR31460:SF3">
    <property type="entry name" value="MESOCENTIN"/>
    <property type="match status" value="1"/>
</dbReference>
<dbReference type="PANTHER" id="PTHR31460">
    <property type="match status" value="1"/>
</dbReference>
<reference evidence="2 3" key="1">
    <citation type="submission" date="2024-01" db="EMBL/GenBank/DDBJ databases">
        <title>A telomere-to-telomere, gap-free genome of sweet tea (Lithocarpus litseifolius).</title>
        <authorList>
            <person name="Zhou J."/>
        </authorList>
    </citation>
    <scope>NUCLEOTIDE SEQUENCE [LARGE SCALE GENOMIC DNA]</scope>
    <source>
        <strain evidence="2">Zhou-2022a</strain>
        <tissue evidence="2">Leaf</tissue>
    </source>
</reference>
<dbReference type="Gene3D" id="2.120.10.30">
    <property type="entry name" value="TolB, C-terminal domain"/>
    <property type="match status" value="1"/>
</dbReference>
<keyword evidence="1" id="KW-1133">Transmembrane helix</keyword>
<keyword evidence="3" id="KW-1185">Reference proteome</keyword>
<dbReference type="SUPFAM" id="SSF101898">
    <property type="entry name" value="NHL repeat"/>
    <property type="match status" value="1"/>
</dbReference>
<name>A0AAW2CRX8_9ROSI</name>
<dbReference type="Proteomes" id="UP001459277">
    <property type="component" value="Unassembled WGS sequence"/>
</dbReference>
<dbReference type="AlphaFoldDB" id="A0AAW2CRX8"/>
<dbReference type="GO" id="GO:0005783">
    <property type="term" value="C:endoplasmic reticulum"/>
    <property type="evidence" value="ECO:0007669"/>
    <property type="project" value="TreeGrafter"/>
</dbReference>
<evidence type="ECO:0008006" key="4">
    <source>
        <dbReference type="Google" id="ProtNLM"/>
    </source>
</evidence>
<organism evidence="2 3">
    <name type="scientific">Lithocarpus litseifolius</name>
    <dbReference type="NCBI Taxonomy" id="425828"/>
    <lineage>
        <taxon>Eukaryota</taxon>
        <taxon>Viridiplantae</taxon>
        <taxon>Streptophyta</taxon>
        <taxon>Embryophyta</taxon>
        <taxon>Tracheophyta</taxon>
        <taxon>Spermatophyta</taxon>
        <taxon>Magnoliopsida</taxon>
        <taxon>eudicotyledons</taxon>
        <taxon>Gunneridae</taxon>
        <taxon>Pentapetalae</taxon>
        <taxon>rosids</taxon>
        <taxon>fabids</taxon>
        <taxon>Fagales</taxon>
        <taxon>Fagaceae</taxon>
        <taxon>Lithocarpus</taxon>
    </lineage>
</organism>
<evidence type="ECO:0000313" key="2">
    <source>
        <dbReference type="EMBL" id="KAL0000188.1"/>
    </source>
</evidence>
<comment type="caution">
    <text evidence="2">The sequence shown here is derived from an EMBL/GenBank/DDBJ whole genome shotgun (WGS) entry which is preliminary data.</text>
</comment>
<gene>
    <name evidence="2" type="ORF">SO802_019790</name>
</gene>
<dbReference type="EMBL" id="JAZDWU010000006">
    <property type="protein sequence ID" value="KAL0000188.1"/>
    <property type="molecule type" value="Genomic_DNA"/>
</dbReference>
<sequence length="381" mass="42228">MALIKSNQTPIKIKIRIMILTILTVLLLGPVSKTHARKAHVITFRSPNLYPEGLTYDPSAQHFLVGSVRDRKIESVSDAGVVETLISDLDLPENATVLGLAVDAVNKRLLAAITAADPLPHFTALASYDLQKRRRIFLSVLEDNDVTATATATTRQTANDVAVDFEGNAYVTNSVSNFIWKVNKEGQPSIFSKSKAFTAQHVDQNAPFSFCGLNGIAYVSKGYLLVVQSNTGKMFKVDADDGTARLVLLNRDLSFADGIAVRRDGVVLVVSHKKLWFLKSQDSWGEGVVFDEVELDEEGFASSVAVGAEDRAYVLYGHVLEGHINGVSGREGFRIEEVRSERENEDEKVWVYVLVGLGLAYFLFWRFQMKQLVRNMDKKTN</sequence>
<accession>A0AAW2CRX8</accession>
<protein>
    <recommendedName>
        <fullName evidence="4">SMP-30/Gluconolactonase/LRE-like region domain-containing protein</fullName>
    </recommendedName>
</protein>
<evidence type="ECO:0000313" key="3">
    <source>
        <dbReference type="Proteomes" id="UP001459277"/>
    </source>
</evidence>
<dbReference type="InterPro" id="IPR053224">
    <property type="entry name" value="Sensory_adhesion_molecule"/>
</dbReference>
<evidence type="ECO:0000256" key="1">
    <source>
        <dbReference type="SAM" id="Phobius"/>
    </source>
</evidence>
<dbReference type="InterPro" id="IPR011042">
    <property type="entry name" value="6-blade_b-propeller_TolB-like"/>
</dbReference>
<dbReference type="FunFam" id="2.120.10.30:FF:000089">
    <property type="entry name" value="Calcium-dependent phosphotriesterase superfamily protein"/>
    <property type="match status" value="1"/>
</dbReference>
<proteinExistence type="predicted"/>
<keyword evidence="1" id="KW-0812">Transmembrane</keyword>